<dbReference type="GO" id="GO:0030234">
    <property type="term" value="F:enzyme regulator activity"/>
    <property type="evidence" value="ECO:0007669"/>
    <property type="project" value="InterPro"/>
</dbReference>
<dbReference type="Ensembl" id="ENSCSET00000023668.1">
    <property type="protein sequence ID" value="ENSCSEP00000023361.1"/>
    <property type="gene ID" value="ENSCSEG00000014899.1"/>
</dbReference>
<dbReference type="Gene3D" id="2.120.10.30">
    <property type="entry name" value="TolB, C-terminal domain"/>
    <property type="match status" value="1"/>
</dbReference>
<evidence type="ECO:0000256" key="7">
    <source>
        <dbReference type="ARBA" id="ARBA00013227"/>
    </source>
</evidence>
<dbReference type="InterPro" id="IPR011042">
    <property type="entry name" value="6-blade_b-propeller_TolB-like"/>
</dbReference>
<comment type="cofactor">
    <cofactor evidence="4">
        <name>Mg(2+)</name>
        <dbReference type="ChEBI" id="CHEBI:18420"/>
    </cofactor>
</comment>
<feature type="active site" description="Proton donor/acceptor" evidence="14">
    <location>
        <position position="204"/>
    </location>
</feature>
<comment type="cofactor">
    <cofactor evidence="2">
        <name>Ca(2+)</name>
        <dbReference type="ChEBI" id="CHEBI:29108"/>
    </cofactor>
</comment>
<dbReference type="PRINTS" id="PR01790">
    <property type="entry name" value="SMP30FAMILY"/>
</dbReference>
<comment type="catalytic activity">
    <reaction evidence="1">
        <text>D-glucono-1,5-lactone + H2O = D-gluconate + H(+)</text>
        <dbReference type="Rhea" id="RHEA:10440"/>
        <dbReference type="ChEBI" id="CHEBI:15377"/>
        <dbReference type="ChEBI" id="CHEBI:15378"/>
        <dbReference type="ChEBI" id="CHEBI:16217"/>
        <dbReference type="ChEBI" id="CHEBI:18391"/>
        <dbReference type="EC" id="3.1.1.17"/>
    </reaction>
</comment>
<comment type="similarity">
    <text evidence="6">Belongs to the SMP-30/CGR1 family.</text>
</comment>
<keyword evidence="12" id="KW-0106">Calcium</keyword>
<evidence type="ECO:0000256" key="9">
    <source>
        <dbReference type="ARBA" id="ARBA00022490"/>
    </source>
</evidence>
<sequence length="299" mass="32680">MSLHRVECVVKGGALIGEGPVWEESHQTLMFVDIAGKKLHRWNPAANQIETLETDDMVSMVVPCRSGGYLAGIGRNIVAIDWSTKDITLLAEVDEDKPNNRLNDGKVDPAGRLLVGTMAKEEKPTVLERQQGALFSVASDLTVTKLLSPVDISNGMEWSLDHNIFYYIDSLSHKVDAFDYDIHTGSIGNRRTVYHMEEGEGFPDGMTSDAEGHLWVACYNAGKVISIDPSTGVRLQTVILPVSKPTSCCFGGPDYSDLYVTSARLGLSESESRLQPLAGHIFRVRGLGVKGRPSTAFSR</sequence>
<reference evidence="17" key="2">
    <citation type="submission" date="2025-05" db="UniProtKB">
        <authorList>
            <consortium name="Ensembl"/>
        </authorList>
    </citation>
    <scope>IDENTIFICATION</scope>
</reference>
<dbReference type="GO" id="GO:0004341">
    <property type="term" value="F:gluconolactonase activity"/>
    <property type="evidence" value="ECO:0007669"/>
    <property type="project" value="UniProtKB-EC"/>
</dbReference>
<feature type="binding site" evidence="15">
    <location>
        <position position="204"/>
    </location>
    <ligand>
        <name>a divalent metal cation</name>
        <dbReference type="ChEBI" id="CHEBI:60240"/>
    </ligand>
</feature>
<dbReference type="CTD" id="9104"/>
<reference evidence="17 18" key="1">
    <citation type="journal article" date="2014" name="Nat. Genet.">
        <title>Whole-genome sequence of a flatfish provides insights into ZW sex chromosome evolution and adaptation to a benthic lifestyle.</title>
        <authorList>
            <person name="Chen S."/>
            <person name="Zhang G."/>
            <person name="Shao C."/>
            <person name="Huang Q."/>
            <person name="Liu G."/>
            <person name="Zhang P."/>
            <person name="Song W."/>
            <person name="An N."/>
            <person name="Chalopin D."/>
            <person name="Volff J.N."/>
            <person name="Hong Y."/>
            <person name="Li Q."/>
            <person name="Sha Z."/>
            <person name="Zhou H."/>
            <person name="Xie M."/>
            <person name="Yu Q."/>
            <person name="Liu Y."/>
            <person name="Xiang H."/>
            <person name="Wang N."/>
            <person name="Wu K."/>
            <person name="Yang C."/>
            <person name="Zhou Q."/>
            <person name="Liao X."/>
            <person name="Yang L."/>
            <person name="Hu Q."/>
            <person name="Zhang J."/>
            <person name="Meng L."/>
            <person name="Jin L."/>
            <person name="Tian Y."/>
            <person name="Lian J."/>
            <person name="Yang J."/>
            <person name="Miao G."/>
            <person name="Liu S."/>
            <person name="Liang Z."/>
            <person name="Yan F."/>
            <person name="Li Y."/>
            <person name="Sun B."/>
            <person name="Zhang H."/>
            <person name="Zhang J."/>
            <person name="Zhu Y."/>
            <person name="Du M."/>
            <person name="Zhao Y."/>
            <person name="Schartl M."/>
            <person name="Tang Q."/>
            <person name="Wang J."/>
        </authorList>
    </citation>
    <scope>NUCLEOTIDE SEQUENCE</scope>
</reference>
<evidence type="ECO:0000256" key="5">
    <source>
        <dbReference type="ARBA" id="ARBA00004496"/>
    </source>
</evidence>
<evidence type="ECO:0000256" key="6">
    <source>
        <dbReference type="ARBA" id="ARBA00008853"/>
    </source>
</evidence>
<keyword evidence="9" id="KW-0963">Cytoplasm</keyword>
<accession>A0A3P8WFI2</accession>
<evidence type="ECO:0000313" key="17">
    <source>
        <dbReference type="Ensembl" id="ENSCSEP00000023350.1"/>
    </source>
</evidence>
<dbReference type="EC" id="3.1.1.17" evidence="7"/>
<evidence type="ECO:0000256" key="13">
    <source>
        <dbReference type="ARBA" id="ARBA00032464"/>
    </source>
</evidence>
<dbReference type="InterPro" id="IPR008367">
    <property type="entry name" value="Regucalcin"/>
</dbReference>
<dbReference type="Proteomes" id="UP000265120">
    <property type="component" value="Chromosome 1"/>
</dbReference>
<name>A0A3P8WFI2_CYNSE</name>
<keyword evidence="18" id="KW-1185">Reference proteome</keyword>
<comment type="cofactor">
    <cofactor evidence="15">
        <name>Zn(2+)</name>
        <dbReference type="ChEBI" id="CHEBI:29105"/>
    </cofactor>
    <text evidence="15">Binds 1 divalent metal cation per subunit.</text>
</comment>
<keyword evidence="11" id="KW-0378">Hydrolase</keyword>
<evidence type="ECO:0000256" key="10">
    <source>
        <dbReference type="ARBA" id="ARBA00022723"/>
    </source>
</evidence>
<dbReference type="GO" id="GO:0005509">
    <property type="term" value="F:calcium ion binding"/>
    <property type="evidence" value="ECO:0007669"/>
    <property type="project" value="InterPro"/>
</dbReference>
<organism evidence="17 18">
    <name type="scientific">Cynoglossus semilaevis</name>
    <name type="common">Tongue sole</name>
    <dbReference type="NCBI Taxonomy" id="244447"/>
    <lineage>
        <taxon>Eukaryota</taxon>
        <taxon>Metazoa</taxon>
        <taxon>Chordata</taxon>
        <taxon>Craniata</taxon>
        <taxon>Vertebrata</taxon>
        <taxon>Euteleostomi</taxon>
        <taxon>Actinopterygii</taxon>
        <taxon>Neopterygii</taxon>
        <taxon>Teleostei</taxon>
        <taxon>Neoteleostei</taxon>
        <taxon>Acanthomorphata</taxon>
        <taxon>Carangaria</taxon>
        <taxon>Pleuronectiformes</taxon>
        <taxon>Pleuronectoidei</taxon>
        <taxon>Cynoglossidae</taxon>
        <taxon>Cynoglossinae</taxon>
        <taxon>Cynoglossus</taxon>
    </lineage>
</organism>
<evidence type="ECO:0000313" key="18">
    <source>
        <dbReference type="Proteomes" id="UP000265120"/>
    </source>
</evidence>
<evidence type="ECO:0000256" key="15">
    <source>
        <dbReference type="PIRSR" id="PIRSR605511-2"/>
    </source>
</evidence>
<dbReference type="Pfam" id="PF08450">
    <property type="entry name" value="SGL"/>
    <property type="match status" value="1"/>
</dbReference>
<feature type="binding site" evidence="15">
    <location>
        <position position="101"/>
    </location>
    <ligand>
        <name>substrate</name>
    </ligand>
</feature>
<dbReference type="SUPFAM" id="SSF63829">
    <property type="entry name" value="Calcium-dependent phosphotriesterase"/>
    <property type="match status" value="1"/>
</dbReference>
<feature type="domain" description="SMP-30/Gluconolactonase/LRE-like region" evidence="16">
    <location>
        <begin position="16"/>
        <end position="264"/>
    </location>
</feature>
<dbReference type="GO" id="GO:0019853">
    <property type="term" value="P:L-ascorbic acid biosynthetic process"/>
    <property type="evidence" value="ECO:0007669"/>
    <property type="project" value="TreeGrafter"/>
</dbReference>
<dbReference type="RefSeq" id="XP_016886810.1">
    <property type="nucleotide sequence ID" value="XM_017031321.2"/>
</dbReference>
<dbReference type="PRINTS" id="PR01791">
    <property type="entry name" value="REGUCALCIN"/>
</dbReference>
<dbReference type="OrthoDB" id="423498at2759"/>
<dbReference type="InterPro" id="IPR013658">
    <property type="entry name" value="SGL"/>
</dbReference>
<dbReference type="InterPro" id="IPR005511">
    <property type="entry name" value="SMP-30"/>
</dbReference>
<keyword evidence="10 15" id="KW-0479">Metal-binding</keyword>
<dbReference type="Ensembl" id="ENSCSET00000023657.1">
    <property type="protein sequence ID" value="ENSCSEP00000023350.1"/>
    <property type="gene ID" value="ENSCSEG00000014899.1"/>
</dbReference>
<keyword evidence="15" id="KW-0862">Zinc</keyword>
<dbReference type="PANTHER" id="PTHR10907:SF47">
    <property type="entry name" value="REGUCALCIN"/>
    <property type="match status" value="1"/>
</dbReference>
<feature type="binding site" evidence="15">
    <location>
        <position position="18"/>
    </location>
    <ligand>
        <name>a divalent metal cation</name>
        <dbReference type="ChEBI" id="CHEBI:60240"/>
    </ligand>
</feature>
<evidence type="ECO:0000256" key="14">
    <source>
        <dbReference type="PIRSR" id="PIRSR605511-1"/>
    </source>
</evidence>
<dbReference type="AlphaFoldDB" id="A0A3P8WFI2"/>
<evidence type="ECO:0000256" key="12">
    <source>
        <dbReference type="ARBA" id="ARBA00022837"/>
    </source>
</evidence>
<dbReference type="GeneID" id="103391885"/>
<evidence type="ECO:0000256" key="2">
    <source>
        <dbReference type="ARBA" id="ARBA00001913"/>
    </source>
</evidence>
<dbReference type="GO" id="GO:0005737">
    <property type="term" value="C:cytoplasm"/>
    <property type="evidence" value="ECO:0007669"/>
    <property type="project" value="UniProtKB-SubCell"/>
</dbReference>
<dbReference type="FunFam" id="2.120.10.30:FF:000027">
    <property type="entry name" value="Regucalcin homologue"/>
    <property type="match status" value="1"/>
</dbReference>
<proteinExistence type="inferred from homology"/>
<comment type="cofactor">
    <cofactor evidence="3">
        <name>Mn(2+)</name>
        <dbReference type="ChEBI" id="CHEBI:29035"/>
    </cofactor>
</comment>
<evidence type="ECO:0000256" key="1">
    <source>
        <dbReference type="ARBA" id="ARBA00001589"/>
    </source>
</evidence>
<dbReference type="PANTHER" id="PTHR10907">
    <property type="entry name" value="REGUCALCIN"/>
    <property type="match status" value="1"/>
</dbReference>
<dbReference type="STRING" id="244447.ENSCSEP00000023350"/>
<evidence type="ECO:0000256" key="3">
    <source>
        <dbReference type="ARBA" id="ARBA00001936"/>
    </source>
</evidence>
<protein>
    <recommendedName>
        <fullName evidence="8">Regucalcin</fullName>
        <ecNumber evidence="7">3.1.1.17</ecNumber>
    </recommendedName>
    <alternativeName>
        <fullName evidence="13">Gluconolactonase</fullName>
    </alternativeName>
</protein>
<feature type="binding site" evidence="15">
    <location>
        <position position="121"/>
    </location>
    <ligand>
        <name>substrate</name>
    </ligand>
</feature>
<evidence type="ECO:0000259" key="16">
    <source>
        <dbReference type="Pfam" id="PF08450"/>
    </source>
</evidence>
<feature type="binding site" evidence="15">
    <location>
        <position position="103"/>
    </location>
    <ligand>
        <name>substrate</name>
    </ligand>
</feature>
<feature type="binding site" evidence="15">
    <location>
        <position position="154"/>
    </location>
    <ligand>
        <name>a divalent metal cation</name>
        <dbReference type="ChEBI" id="CHEBI:60240"/>
    </ligand>
</feature>
<dbReference type="KEGG" id="csem:103391885"/>
<dbReference type="GeneTree" id="ENSGT00390000014995"/>
<dbReference type="OMA" id="WAGTMRY"/>
<evidence type="ECO:0000256" key="8">
    <source>
        <dbReference type="ARBA" id="ARBA00016808"/>
    </source>
</evidence>
<evidence type="ECO:0000256" key="4">
    <source>
        <dbReference type="ARBA" id="ARBA00001946"/>
    </source>
</evidence>
<evidence type="ECO:0000256" key="11">
    <source>
        <dbReference type="ARBA" id="ARBA00022801"/>
    </source>
</evidence>
<comment type="subcellular location">
    <subcellularLocation>
        <location evidence="5">Cytoplasm</location>
    </subcellularLocation>
</comment>